<feature type="region of interest" description="Disordered" evidence="1">
    <location>
        <begin position="223"/>
        <end position="251"/>
    </location>
</feature>
<dbReference type="AlphaFoldDB" id="K5VUY2"/>
<dbReference type="KEGG" id="pco:PHACADRAFT_213315"/>
<keyword evidence="3" id="KW-1185">Reference proteome</keyword>
<evidence type="ECO:0000313" key="2">
    <source>
        <dbReference type="EMBL" id="EKM50374.1"/>
    </source>
</evidence>
<sequence>MDVPIELTPPDLRHTSFSLFGHQQQTGLGKSDTALVNAKRHDKALAGVFDIKTRHASESNESRRASAAQLWTKIQHQDVGRAIRTMDRDPGERLGNRRDRVKAHHEVEFPTGPIPCVIRTGTEGSSSLRDPACAQKKAVWPSASVCLARFVTTSTLTFCLTGRSVEMTNGRHMNIMEFRAQRLVFKRHSKHTSEKFWFSNPGHDALETRHGLRKRSKVHYASDAHCNTPSTSARWRAPRQVSASTPSTELP</sequence>
<dbReference type="RefSeq" id="XP_007400650.1">
    <property type="nucleotide sequence ID" value="XM_007400588.1"/>
</dbReference>
<proteinExistence type="predicted"/>
<dbReference type="InParanoid" id="K5VUY2"/>
<dbReference type="EMBL" id="JH930478">
    <property type="protein sequence ID" value="EKM50374.1"/>
    <property type="molecule type" value="Genomic_DNA"/>
</dbReference>
<organism evidence="2 3">
    <name type="scientific">Phanerochaete carnosa (strain HHB-10118-sp)</name>
    <name type="common">White-rot fungus</name>
    <name type="synonym">Peniophora carnosa</name>
    <dbReference type="NCBI Taxonomy" id="650164"/>
    <lineage>
        <taxon>Eukaryota</taxon>
        <taxon>Fungi</taxon>
        <taxon>Dikarya</taxon>
        <taxon>Basidiomycota</taxon>
        <taxon>Agaricomycotina</taxon>
        <taxon>Agaricomycetes</taxon>
        <taxon>Polyporales</taxon>
        <taxon>Phanerochaetaceae</taxon>
        <taxon>Phanerochaete</taxon>
    </lineage>
</organism>
<feature type="compositionally biased region" description="Polar residues" evidence="1">
    <location>
        <begin position="241"/>
        <end position="251"/>
    </location>
</feature>
<gene>
    <name evidence="2" type="ORF">PHACADRAFT_213315</name>
</gene>
<dbReference type="Proteomes" id="UP000008370">
    <property type="component" value="Unassembled WGS sequence"/>
</dbReference>
<reference evidence="2 3" key="1">
    <citation type="journal article" date="2012" name="BMC Genomics">
        <title>Comparative genomics of the white-rot fungi, Phanerochaete carnosa and P. chrysosporium, to elucidate the genetic basis of the distinct wood types they colonize.</title>
        <authorList>
            <person name="Suzuki H."/>
            <person name="MacDonald J."/>
            <person name="Syed K."/>
            <person name="Salamov A."/>
            <person name="Hori C."/>
            <person name="Aerts A."/>
            <person name="Henrissat B."/>
            <person name="Wiebenga A."/>
            <person name="vanKuyk P.A."/>
            <person name="Barry K."/>
            <person name="Lindquist E."/>
            <person name="LaButti K."/>
            <person name="Lapidus A."/>
            <person name="Lucas S."/>
            <person name="Coutinho P."/>
            <person name="Gong Y."/>
            <person name="Samejima M."/>
            <person name="Mahadevan R."/>
            <person name="Abou-Zaid M."/>
            <person name="de Vries R.P."/>
            <person name="Igarashi K."/>
            <person name="Yadav J.S."/>
            <person name="Grigoriev I.V."/>
            <person name="Master E.R."/>
        </authorList>
    </citation>
    <scope>NUCLEOTIDE SEQUENCE [LARGE SCALE GENOMIC DNA]</scope>
    <source>
        <strain evidence="2 3">HHB-10118-sp</strain>
    </source>
</reference>
<protein>
    <submittedName>
        <fullName evidence="2">Uncharacterized protein</fullName>
    </submittedName>
</protein>
<evidence type="ECO:0000256" key="1">
    <source>
        <dbReference type="SAM" id="MobiDB-lite"/>
    </source>
</evidence>
<name>K5VUY2_PHACS</name>
<accession>K5VUY2</accession>
<evidence type="ECO:0000313" key="3">
    <source>
        <dbReference type="Proteomes" id="UP000008370"/>
    </source>
</evidence>
<dbReference type="HOGENOM" id="CLU_1107450_0_0_1"/>
<dbReference type="GeneID" id="18913358"/>